<keyword evidence="7 15" id="KW-0548">Nucleotidyltransferase</keyword>
<dbReference type="UniPathway" id="UPA00276">
    <property type="reaction ID" value="UER00406"/>
</dbReference>
<dbReference type="PANTHER" id="PTHR22749">
    <property type="entry name" value="RIBOFLAVIN KINASE/FMN ADENYLYLTRANSFERASE"/>
    <property type="match status" value="1"/>
</dbReference>
<keyword evidence="6 15" id="KW-0808">Transferase</keyword>
<dbReference type="PIRSF" id="PIRSF004491">
    <property type="entry name" value="FAD_Synth"/>
    <property type="match status" value="1"/>
</dbReference>
<dbReference type="InterPro" id="IPR023465">
    <property type="entry name" value="Riboflavin_kinase_dom_sf"/>
</dbReference>
<dbReference type="SUPFAM" id="SSF82114">
    <property type="entry name" value="Riboflavin kinase-like"/>
    <property type="match status" value="1"/>
</dbReference>
<keyword evidence="10 15" id="KW-0274">FAD</keyword>
<sequence length="315" mass="34599">MRTIITNDFSHPLAERSVVTIGNFDGVHRGHREIFRQVTERARALSATSVVVTFSPHPLRVLQPDNRRFCLITTDEQKRELIAENDIDLLLVIPFTREFAAVSADDFVRSVLHACLGVRFLVIGHDYAFGRGREGNEQFLVQMGQRLDFDVKVLEPVGDGGVLFSSSVVRRLVADGAVVDALQILGRCHRVCGQVVHGREIGRSLGFPTANIVTHNELIPGDGVYAVWVSVLGELLMGACSIGVNPTFEGGQHTIEVFLFDFNDDLYGQDVVVHFVEKLRDVTRFADVAALKSQIAADVVSARAILAAGLPVEQS</sequence>
<dbReference type="PANTHER" id="PTHR22749:SF6">
    <property type="entry name" value="RIBOFLAVIN KINASE"/>
    <property type="match status" value="1"/>
</dbReference>
<dbReference type="FunFam" id="3.40.50.620:FF:000021">
    <property type="entry name" value="Riboflavin biosynthesis protein"/>
    <property type="match status" value="1"/>
</dbReference>
<evidence type="ECO:0000256" key="2">
    <source>
        <dbReference type="ARBA" id="ARBA00004726"/>
    </source>
</evidence>
<dbReference type="InterPro" id="IPR015865">
    <property type="entry name" value="Riboflavin_kinase_bac/euk"/>
</dbReference>
<proteinExistence type="inferred from homology"/>
<keyword evidence="11 15" id="KW-0067">ATP-binding</keyword>
<evidence type="ECO:0000256" key="10">
    <source>
        <dbReference type="ARBA" id="ARBA00022827"/>
    </source>
</evidence>
<evidence type="ECO:0000256" key="8">
    <source>
        <dbReference type="ARBA" id="ARBA00022741"/>
    </source>
</evidence>
<dbReference type="FunFam" id="2.40.30.30:FF:000003">
    <property type="entry name" value="Riboflavin biosynthesis protein"/>
    <property type="match status" value="1"/>
</dbReference>
<evidence type="ECO:0000256" key="15">
    <source>
        <dbReference type="PIRNR" id="PIRNR004491"/>
    </source>
</evidence>
<evidence type="ECO:0000256" key="3">
    <source>
        <dbReference type="ARBA" id="ARBA00005201"/>
    </source>
</evidence>
<dbReference type="HOGENOM" id="CLU_048437_0_0_7"/>
<evidence type="ECO:0000256" key="12">
    <source>
        <dbReference type="ARBA" id="ARBA00023268"/>
    </source>
</evidence>
<dbReference type="UniPathway" id="UPA00277">
    <property type="reaction ID" value="UER00407"/>
</dbReference>
<dbReference type="SMART" id="SM00904">
    <property type="entry name" value="Flavokinase"/>
    <property type="match status" value="1"/>
</dbReference>
<comment type="function">
    <text evidence="1">Catalyzes the phosphorylation of riboflavin to FMN followed by the adenylation of FMN to FAD.</text>
</comment>
<keyword evidence="18" id="KW-1185">Reference proteome</keyword>
<dbReference type="GO" id="GO:0009231">
    <property type="term" value="P:riboflavin biosynthetic process"/>
    <property type="evidence" value="ECO:0007669"/>
    <property type="project" value="InterPro"/>
</dbReference>
<comment type="pathway">
    <text evidence="2 15">Cofactor biosynthesis; FAD biosynthesis; FAD from FMN: step 1/1.</text>
</comment>
<evidence type="ECO:0000256" key="4">
    <source>
        <dbReference type="ARBA" id="ARBA00022630"/>
    </source>
</evidence>
<dbReference type="Pfam" id="PF01687">
    <property type="entry name" value="Flavokinase"/>
    <property type="match status" value="1"/>
</dbReference>
<dbReference type="OrthoDB" id="9803667at2"/>
<dbReference type="eggNOG" id="COG0196">
    <property type="taxonomic scope" value="Bacteria"/>
</dbReference>
<name>B3EAC7_TRIL1</name>
<dbReference type="Proteomes" id="UP000002420">
    <property type="component" value="Chromosome"/>
</dbReference>
<reference evidence="17 18" key="1">
    <citation type="submission" date="2008-05" db="EMBL/GenBank/DDBJ databases">
        <title>Complete sequence of chromosome of Geobacter lovleyi SZ.</title>
        <authorList>
            <consortium name="US DOE Joint Genome Institute"/>
            <person name="Lucas S."/>
            <person name="Copeland A."/>
            <person name="Lapidus A."/>
            <person name="Glavina del Rio T."/>
            <person name="Dalin E."/>
            <person name="Tice H."/>
            <person name="Bruce D."/>
            <person name="Goodwin L."/>
            <person name="Pitluck S."/>
            <person name="Chertkov O."/>
            <person name="Meincke L."/>
            <person name="Brettin T."/>
            <person name="Detter J.C."/>
            <person name="Han C."/>
            <person name="Tapia R."/>
            <person name="Kuske C.R."/>
            <person name="Schmutz J."/>
            <person name="Larimer F."/>
            <person name="Land M."/>
            <person name="Hauser L."/>
            <person name="Kyrpides N."/>
            <person name="Mikhailova N."/>
            <person name="Sung Y."/>
            <person name="Fletcher K.E."/>
            <person name="Ritalahti K.M."/>
            <person name="Loeffler F.E."/>
            <person name="Richardson P."/>
        </authorList>
    </citation>
    <scope>NUCLEOTIDE SEQUENCE [LARGE SCALE GENOMIC DNA]</scope>
    <source>
        <strain evidence="18">ATCC BAA-1151 / DSM 17278 / SZ</strain>
    </source>
</reference>
<dbReference type="STRING" id="398767.Glov_1649"/>
<dbReference type="GO" id="GO:0006747">
    <property type="term" value="P:FAD biosynthetic process"/>
    <property type="evidence" value="ECO:0007669"/>
    <property type="project" value="UniProtKB-UniRule"/>
</dbReference>
<dbReference type="CDD" id="cd02064">
    <property type="entry name" value="FAD_synthetase_N"/>
    <property type="match status" value="1"/>
</dbReference>
<dbReference type="GO" id="GO:0003919">
    <property type="term" value="F:FMN adenylyltransferase activity"/>
    <property type="evidence" value="ECO:0007669"/>
    <property type="project" value="UniProtKB-UniRule"/>
</dbReference>
<evidence type="ECO:0000256" key="9">
    <source>
        <dbReference type="ARBA" id="ARBA00022777"/>
    </source>
</evidence>
<dbReference type="EC" id="2.7.7.2" evidence="15"/>
<evidence type="ECO:0000313" key="18">
    <source>
        <dbReference type="Proteomes" id="UP000002420"/>
    </source>
</evidence>
<dbReference type="InterPro" id="IPR023468">
    <property type="entry name" value="Riboflavin_kinase"/>
</dbReference>
<evidence type="ECO:0000256" key="5">
    <source>
        <dbReference type="ARBA" id="ARBA00022643"/>
    </source>
</evidence>
<comment type="catalytic activity">
    <reaction evidence="14 15">
        <text>FMN + ATP + H(+) = FAD + diphosphate</text>
        <dbReference type="Rhea" id="RHEA:17237"/>
        <dbReference type="ChEBI" id="CHEBI:15378"/>
        <dbReference type="ChEBI" id="CHEBI:30616"/>
        <dbReference type="ChEBI" id="CHEBI:33019"/>
        <dbReference type="ChEBI" id="CHEBI:57692"/>
        <dbReference type="ChEBI" id="CHEBI:58210"/>
        <dbReference type="EC" id="2.7.7.2"/>
    </reaction>
</comment>
<evidence type="ECO:0000259" key="16">
    <source>
        <dbReference type="SMART" id="SM00904"/>
    </source>
</evidence>
<dbReference type="RefSeq" id="WP_012469707.1">
    <property type="nucleotide sequence ID" value="NC_010814.1"/>
</dbReference>
<dbReference type="KEGG" id="glo:Glov_1649"/>
<protein>
    <recommendedName>
        <fullName evidence="15">Riboflavin biosynthesis protein</fullName>
    </recommendedName>
    <domain>
        <recommendedName>
            <fullName evidence="15">Riboflavin kinase</fullName>
            <ecNumber evidence="15">2.7.1.26</ecNumber>
        </recommendedName>
        <alternativeName>
            <fullName evidence="15">Flavokinase</fullName>
        </alternativeName>
    </domain>
    <domain>
        <recommendedName>
            <fullName evidence="15">FMN adenylyltransferase</fullName>
            <ecNumber evidence="15">2.7.7.2</ecNumber>
        </recommendedName>
        <alternativeName>
            <fullName evidence="15">FAD pyrophosphorylase</fullName>
        </alternativeName>
        <alternativeName>
            <fullName evidence="15">FAD synthase</fullName>
        </alternativeName>
    </domain>
</protein>
<dbReference type="GO" id="GO:0009398">
    <property type="term" value="P:FMN biosynthetic process"/>
    <property type="evidence" value="ECO:0007669"/>
    <property type="project" value="UniProtKB-UniRule"/>
</dbReference>
<evidence type="ECO:0000256" key="11">
    <source>
        <dbReference type="ARBA" id="ARBA00022840"/>
    </source>
</evidence>
<comment type="pathway">
    <text evidence="3 15">Cofactor biosynthesis; FMN biosynthesis; FMN from riboflavin (ATP route): step 1/1.</text>
</comment>
<comment type="catalytic activity">
    <reaction evidence="13 15">
        <text>riboflavin + ATP = FMN + ADP + H(+)</text>
        <dbReference type="Rhea" id="RHEA:14357"/>
        <dbReference type="ChEBI" id="CHEBI:15378"/>
        <dbReference type="ChEBI" id="CHEBI:30616"/>
        <dbReference type="ChEBI" id="CHEBI:57986"/>
        <dbReference type="ChEBI" id="CHEBI:58210"/>
        <dbReference type="ChEBI" id="CHEBI:456216"/>
        <dbReference type="EC" id="2.7.1.26"/>
    </reaction>
</comment>
<dbReference type="EMBL" id="CP001089">
    <property type="protein sequence ID" value="ACD95365.1"/>
    <property type="molecule type" value="Genomic_DNA"/>
</dbReference>
<accession>B3EAC7</accession>
<evidence type="ECO:0000256" key="13">
    <source>
        <dbReference type="ARBA" id="ARBA00047880"/>
    </source>
</evidence>
<dbReference type="NCBIfam" id="TIGR00083">
    <property type="entry name" value="ribF"/>
    <property type="match status" value="1"/>
</dbReference>
<dbReference type="EC" id="2.7.1.26" evidence="15"/>
<keyword evidence="9 15" id="KW-0418">Kinase</keyword>
<dbReference type="GO" id="GO:0005524">
    <property type="term" value="F:ATP binding"/>
    <property type="evidence" value="ECO:0007669"/>
    <property type="project" value="UniProtKB-UniRule"/>
</dbReference>
<organism evidence="17 18">
    <name type="scientific">Trichlorobacter lovleyi (strain ATCC BAA-1151 / DSM 17278 / SZ)</name>
    <name type="common">Geobacter lovleyi</name>
    <dbReference type="NCBI Taxonomy" id="398767"/>
    <lineage>
        <taxon>Bacteria</taxon>
        <taxon>Pseudomonadati</taxon>
        <taxon>Thermodesulfobacteriota</taxon>
        <taxon>Desulfuromonadia</taxon>
        <taxon>Geobacterales</taxon>
        <taxon>Geobacteraceae</taxon>
        <taxon>Trichlorobacter</taxon>
    </lineage>
</organism>
<keyword evidence="4 15" id="KW-0285">Flavoprotein</keyword>
<dbReference type="InterPro" id="IPR015864">
    <property type="entry name" value="FAD_synthase"/>
</dbReference>
<dbReference type="InterPro" id="IPR002606">
    <property type="entry name" value="Riboflavin_kinase_bac"/>
</dbReference>
<evidence type="ECO:0000256" key="1">
    <source>
        <dbReference type="ARBA" id="ARBA00002121"/>
    </source>
</evidence>
<dbReference type="Gene3D" id="2.40.30.30">
    <property type="entry name" value="Riboflavin kinase-like"/>
    <property type="match status" value="1"/>
</dbReference>
<evidence type="ECO:0000256" key="7">
    <source>
        <dbReference type="ARBA" id="ARBA00022695"/>
    </source>
</evidence>
<evidence type="ECO:0000256" key="14">
    <source>
        <dbReference type="ARBA" id="ARBA00049494"/>
    </source>
</evidence>
<dbReference type="GO" id="GO:0008531">
    <property type="term" value="F:riboflavin kinase activity"/>
    <property type="evidence" value="ECO:0007669"/>
    <property type="project" value="UniProtKB-UniRule"/>
</dbReference>
<dbReference type="InterPro" id="IPR014729">
    <property type="entry name" value="Rossmann-like_a/b/a_fold"/>
</dbReference>
<dbReference type="Pfam" id="PF06574">
    <property type="entry name" value="FAD_syn"/>
    <property type="match status" value="1"/>
</dbReference>
<dbReference type="Gene3D" id="3.40.50.620">
    <property type="entry name" value="HUPs"/>
    <property type="match status" value="1"/>
</dbReference>
<evidence type="ECO:0000256" key="6">
    <source>
        <dbReference type="ARBA" id="ARBA00022679"/>
    </source>
</evidence>
<feature type="domain" description="Riboflavin kinase" evidence="16">
    <location>
        <begin position="184"/>
        <end position="307"/>
    </location>
</feature>
<gene>
    <name evidence="17" type="ordered locus">Glov_1649</name>
</gene>
<keyword evidence="5 15" id="KW-0288">FMN</keyword>
<keyword evidence="8 15" id="KW-0547">Nucleotide-binding</keyword>
<dbReference type="AlphaFoldDB" id="B3EAC7"/>
<comment type="similarity">
    <text evidence="15">Belongs to the ribF family.</text>
</comment>
<dbReference type="NCBIfam" id="NF004160">
    <property type="entry name" value="PRK05627.1-3"/>
    <property type="match status" value="1"/>
</dbReference>
<dbReference type="NCBIfam" id="NF004162">
    <property type="entry name" value="PRK05627.1-5"/>
    <property type="match status" value="1"/>
</dbReference>
<dbReference type="SUPFAM" id="SSF52374">
    <property type="entry name" value="Nucleotidylyl transferase"/>
    <property type="match status" value="1"/>
</dbReference>
<keyword evidence="12" id="KW-0511">Multifunctional enzyme</keyword>
<evidence type="ECO:0000313" key="17">
    <source>
        <dbReference type="EMBL" id="ACD95365.1"/>
    </source>
</evidence>